<protein>
    <recommendedName>
        <fullName evidence="3">DUF4402 domain-containing protein</fullName>
    </recommendedName>
</protein>
<dbReference type="Pfam" id="PF14352">
    <property type="entry name" value="DUF4402"/>
    <property type="match status" value="1"/>
</dbReference>
<gene>
    <name evidence="1" type="ORF">AMC99_02295</name>
</gene>
<name>A0A0M4MV92_9SPHN</name>
<dbReference type="EMBL" id="CP012669">
    <property type="protein sequence ID" value="ALE17570.1"/>
    <property type="molecule type" value="Genomic_DNA"/>
</dbReference>
<dbReference type="STRING" id="361183.AMC99_02295"/>
<dbReference type="KEGG" id="aep:AMC99_02295"/>
<proteinExistence type="predicted"/>
<evidence type="ECO:0000313" key="1">
    <source>
        <dbReference type="EMBL" id="ALE17570.1"/>
    </source>
</evidence>
<dbReference type="Proteomes" id="UP000057938">
    <property type="component" value="Chromosome"/>
</dbReference>
<dbReference type="InterPro" id="IPR025514">
    <property type="entry name" value="DUF4402"/>
</dbReference>
<keyword evidence="2" id="KW-1185">Reference proteome</keyword>
<sequence>MALFPNAASAQSQTSMQVRTAIFGDLSVTKVSDMDFGDIAENGGGTIVMVPTPNPSCNVTGAIVHTGACQPAVFGGSGDFGRIVRIKKPPSAKLTLTGPGADMEISAMTINGSPELTQIQQTPGYSRFIINSPSGIFTFRVGGTLTVGANQTPGTYTGTFQIDIQYN</sequence>
<dbReference type="AlphaFoldDB" id="A0A0M4MV92"/>
<evidence type="ECO:0008006" key="3">
    <source>
        <dbReference type="Google" id="ProtNLM"/>
    </source>
</evidence>
<organism evidence="1 2">
    <name type="scientific">Altererythrobacter epoxidivorans</name>
    <dbReference type="NCBI Taxonomy" id="361183"/>
    <lineage>
        <taxon>Bacteria</taxon>
        <taxon>Pseudomonadati</taxon>
        <taxon>Pseudomonadota</taxon>
        <taxon>Alphaproteobacteria</taxon>
        <taxon>Sphingomonadales</taxon>
        <taxon>Erythrobacteraceae</taxon>
        <taxon>Altererythrobacter</taxon>
    </lineage>
</organism>
<accession>A0A0M4MV92</accession>
<reference evidence="1 2" key="1">
    <citation type="submission" date="2015-09" db="EMBL/GenBank/DDBJ databases">
        <title>Complete genome sequence of a benzo[a]pyrene-degrading bacterium Altererythrobacter epoxidivorans CGMCC 1.7731T.</title>
        <authorList>
            <person name="Li Z."/>
            <person name="Cheng H."/>
            <person name="Huo Y."/>
            <person name="Xu X."/>
        </authorList>
    </citation>
    <scope>NUCLEOTIDE SEQUENCE [LARGE SCALE GENOMIC DNA]</scope>
    <source>
        <strain evidence="1 2">CGMCC 1.7731</strain>
    </source>
</reference>
<evidence type="ECO:0000313" key="2">
    <source>
        <dbReference type="Proteomes" id="UP000057938"/>
    </source>
</evidence>
<dbReference type="PATRIC" id="fig|361183.4.peg.2254"/>
<dbReference type="RefSeq" id="WP_061926581.1">
    <property type="nucleotide sequence ID" value="NZ_CP012669.1"/>
</dbReference>